<sequence length="397" mass="44348">MLEEWIFEFLKGTGKLLLNPVFYYLFFVAAFLGVSRVKRERKDFSVRVENAYFELRQFLPLGLLAGLVVSIVMVGAGFVIPIETIVFTASLTFLWSFTAKVRWMSPVYTLGFAFFATMFAIEQNWLLPSFAQSAVDLDSSIFPSIAVLLALLVIAEGFLIIKNGRKGTSPKLVKSKRGQTIGIHESKRIWMVPVFLLIPGQVLQLPFEWWPVIPIGGETYSLILAPFSIGFYQRIQGTLPKEATALLGQRIAVFGVLLLLIASAGYWYPLAAIGAVALAIIGREFISLRQRLAEDQAPFYFSKRNQGITVLGVVPDSPADKMSLQVGEVVTKVNGVKIQDEKGFYEALQKNGAHCKLEVLDVNGQVRFVQRALYEGDHHELGLLFVQDEKKWDSEAV</sequence>
<feature type="transmembrane region" description="Helical" evidence="1">
    <location>
        <begin position="267"/>
        <end position="286"/>
    </location>
</feature>
<evidence type="ECO:0000313" key="3">
    <source>
        <dbReference type="EMBL" id="KON86317.1"/>
    </source>
</evidence>
<protein>
    <submittedName>
        <fullName evidence="3">PDZ serine protease</fullName>
    </submittedName>
</protein>
<dbReference type="SMART" id="SM00228">
    <property type="entry name" value="PDZ"/>
    <property type="match status" value="1"/>
</dbReference>
<dbReference type="AlphaFoldDB" id="A0A0M0G9V2"/>
<evidence type="ECO:0000256" key="1">
    <source>
        <dbReference type="SAM" id="Phobius"/>
    </source>
</evidence>
<accession>A0A0M0G9V2</accession>
<feature type="transmembrane region" description="Helical" evidence="1">
    <location>
        <begin position="213"/>
        <end position="232"/>
    </location>
</feature>
<dbReference type="Pfam" id="PF17820">
    <property type="entry name" value="PDZ_6"/>
    <property type="match status" value="1"/>
</dbReference>
<proteinExistence type="predicted"/>
<feature type="transmembrane region" description="Helical" evidence="1">
    <location>
        <begin position="20"/>
        <end position="37"/>
    </location>
</feature>
<dbReference type="EMBL" id="LGUF01000007">
    <property type="protein sequence ID" value="KON86317.1"/>
    <property type="molecule type" value="Genomic_DNA"/>
</dbReference>
<gene>
    <name evidence="3" type="ORF">AF332_05425</name>
</gene>
<dbReference type="InterPro" id="IPR001478">
    <property type="entry name" value="PDZ"/>
</dbReference>
<comment type="caution">
    <text evidence="3">The sequence shown here is derived from an EMBL/GenBank/DDBJ whole genome shotgun (WGS) entry which is preliminary data.</text>
</comment>
<dbReference type="Gene3D" id="2.30.42.10">
    <property type="match status" value="1"/>
</dbReference>
<keyword evidence="4" id="KW-1185">Reference proteome</keyword>
<dbReference type="STRING" id="1459.AF332_05425"/>
<dbReference type="Proteomes" id="UP000037109">
    <property type="component" value="Unassembled WGS sequence"/>
</dbReference>
<dbReference type="OrthoDB" id="198399at2"/>
<reference evidence="4" key="1">
    <citation type="submission" date="2015-07" db="EMBL/GenBank/DDBJ databases">
        <title>Fjat-10036 dsm4.</title>
        <authorList>
            <person name="Liu B."/>
            <person name="Wang J."/>
            <person name="Zhu Y."/>
            <person name="Liu G."/>
            <person name="Chen Q."/>
            <person name="Chen Z."/>
            <person name="Lan J."/>
            <person name="Che J."/>
            <person name="Ge C."/>
            <person name="Shi H."/>
            <person name="Pan Z."/>
            <person name="Liu X."/>
        </authorList>
    </citation>
    <scope>NUCLEOTIDE SEQUENCE [LARGE SCALE GENOMIC DNA]</scope>
    <source>
        <strain evidence="4">DSM 4</strain>
    </source>
</reference>
<dbReference type="InterPro" id="IPR036034">
    <property type="entry name" value="PDZ_sf"/>
</dbReference>
<keyword evidence="1" id="KW-1133">Transmembrane helix</keyword>
<feature type="transmembrane region" description="Helical" evidence="1">
    <location>
        <begin position="105"/>
        <end position="121"/>
    </location>
</feature>
<dbReference type="RefSeq" id="WP_053433677.1">
    <property type="nucleotide sequence ID" value="NZ_LGUF01000007.1"/>
</dbReference>
<evidence type="ECO:0000259" key="2">
    <source>
        <dbReference type="PROSITE" id="PS50106"/>
    </source>
</evidence>
<keyword evidence="1" id="KW-0472">Membrane</keyword>
<evidence type="ECO:0000313" key="4">
    <source>
        <dbReference type="Proteomes" id="UP000037109"/>
    </source>
</evidence>
<keyword evidence="1" id="KW-0812">Transmembrane</keyword>
<dbReference type="GO" id="GO:0008233">
    <property type="term" value="F:peptidase activity"/>
    <property type="evidence" value="ECO:0007669"/>
    <property type="project" value="UniProtKB-KW"/>
</dbReference>
<name>A0A0M0G9V2_SPOGL</name>
<feature type="transmembrane region" description="Helical" evidence="1">
    <location>
        <begin position="141"/>
        <end position="161"/>
    </location>
</feature>
<dbReference type="InterPro" id="IPR041489">
    <property type="entry name" value="PDZ_6"/>
</dbReference>
<dbReference type="PROSITE" id="PS50106">
    <property type="entry name" value="PDZ"/>
    <property type="match status" value="1"/>
</dbReference>
<keyword evidence="3" id="KW-0645">Protease</keyword>
<feature type="transmembrane region" description="Helical" evidence="1">
    <location>
        <begin position="58"/>
        <end position="74"/>
    </location>
</feature>
<keyword evidence="3" id="KW-0378">Hydrolase</keyword>
<dbReference type="GO" id="GO:0006508">
    <property type="term" value="P:proteolysis"/>
    <property type="evidence" value="ECO:0007669"/>
    <property type="project" value="UniProtKB-KW"/>
</dbReference>
<dbReference type="SUPFAM" id="SSF50156">
    <property type="entry name" value="PDZ domain-like"/>
    <property type="match status" value="1"/>
</dbReference>
<feature type="domain" description="PDZ" evidence="2">
    <location>
        <begin position="307"/>
        <end position="363"/>
    </location>
</feature>
<organism evidence="3 4">
    <name type="scientific">Sporosarcina globispora</name>
    <name type="common">Bacillus globisporus</name>
    <dbReference type="NCBI Taxonomy" id="1459"/>
    <lineage>
        <taxon>Bacteria</taxon>
        <taxon>Bacillati</taxon>
        <taxon>Bacillota</taxon>
        <taxon>Bacilli</taxon>
        <taxon>Bacillales</taxon>
        <taxon>Caryophanaceae</taxon>
        <taxon>Sporosarcina</taxon>
    </lineage>
</organism>
<dbReference type="PATRIC" id="fig|1459.3.peg.1134"/>